<feature type="region of interest" description="Disordered" evidence="1">
    <location>
        <begin position="350"/>
        <end position="372"/>
    </location>
</feature>
<accession>A0A9W8GKY5</accession>
<feature type="compositionally biased region" description="Polar residues" evidence="1">
    <location>
        <begin position="178"/>
        <end position="202"/>
    </location>
</feature>
<gene>
    <name evidence="2" type="ORF">IWW39_002563</name>
</gene>
<dbReference type="EMBL" id="JANBTX010000058">
    <property type="protein sequence ID" value="KAJ2687948.1"/>
    <property type="molecule type" value="Genomic_DNA"/>
</dbReference>
<keyword evidence="3" id="KW-1185">Reference proteome</keyword>
<dbReference type="Proteomes" id="UP001151516">
    <property type="component" value="Unassembled WGS sequence"/>
</dbReference>
<evidence type="ECO:0000313" key="2">
    <source>
        <dbReference type="EMBL" id="KAJ2687948.1"/>
    </source>
</evidence>
<evidence type="ECO:0000313" key="3">
    <source>
        <dbReference type="Proteomes" id="UP001151516"/>
    </source>
</evidence>
<proteinExistence type="predicted"/>
<dbReference type="AlphaFoldDB" id="A0A9W8GKY5"/>
<organism evidence="2 3">
    <name type="scientific">Coemansia spiralis</name>
    <dbReference type="NCBI Taxonomy" id="417178"/>
    <lineage>
        <taxon>Eukaryota</taxon>
        <taxon>Fungi</taxon>
        <taxon>Fungi incertae sedis</taxon>
        <taxon>Zoopagomycota</taxon>
        <taxon>Kickxellomycotina</taxon>
        <taxon>Kickxellomycetes</taxon>
        <taxon>Kickxellales</taxon>
        <taxon>Kickxellaceae</taxon>
        <taxon>Coemansia</taxon>
    </lineage>
</organism>
<comment type="caution">
    <text evidence="2">The sequence shown here is derived from an EMBL/GenBank/DDBJ whole genome shotgun (WGS) entry which is preliminary data.</text>
</comment>
<name>A0A9W8GKY5_9FUNG</name>
<dbReference type="OrthoDB" id="5542138at2759"/>
<feature type="region of interest" description="Disordered" evidence="1">
    <location>
        <begin position="127"/>
        <end position="209"/>
    </location>
</feature>
<evidence type="ECO:0000256" key="1">
    <source>
        <dbReference type="SAM" id="MobiDB-lite"/>
    </source>
</evidence>
<protein>
    <submittedName>
        <fullName evidence="2">Uncharacterized protein</fullName>
    </submittedName>
</protein>
<reference evidence="2" key="1">
    <citation type="submission" date="2022-07" db="EMBL/GenBank/DDBJ databases">
        <title>Phylogenomic reconstructions and comparative analyses of Kickxellomycotina fungi.</title>
        <authorList>
            <person name="Reynolds N.K."/>
            <person name="Stajich J.E."/>
            <person name="Barry K."/>
            <person name="Grigoriev I.V."/>
            <person name="Crous P."/>
            <person name="Smith M.E."/>
        </authorList>
    </citation>
    <scope>NUCLEOTIDE SEQUENCE</scope>
    <source>
        <strain evidence="2">CBS 109367</strain>
    </source>
</reference>
<sequence>MAHKDEFGSLARTLCHNPHKSVLLKNAFQCQQTLPKHSSGALPRISVMDITLFSASSLRTRLDLQPVNDPFVVDNIFKSPKKRRRGLLSWSAMPVAEVSAYAERQGLTTPLWDFPRHMRARNRRRSILGSKGSLSSMRRRRVRPSAVGEHSRSVSDPTTAIIGISAASKMAGMERGSESSTLPATPSDEQSQSPESTLSSIVTVKPAKKHRRLRSFPKLSELDTPPPAVCRRSGTFFDQPPATLRGVLGHPAYCAVQSRAPHVSGALCLVSNDACCGVREPAPVLLRPESLRPLRCSSMPNVVSPKQSGALQPPTAPQPAFMQWPPRDGSECLAAMNTKFAGVKNSLDIRRPPPPLQARPQEQAVSPAKQATAGDQWIMPSVFALIRRLAACGGGKRRR</sequence>